<dbReference type="Proteomes" id="UP000260983">
    <property type="component" value="Unassembled WGS sequence"/>
</dbReference>
<name>A0A3E5B576_9BACE</name>
<accession>A0A3E5B576</accession>
<reference evidence="2 3" key="1">
    <citation type="submission" date="2018-08" db="EMBL/GenBank/DDBJ databases">
        <title>A genome reference for cultivated species of the human gut microbiota.</title>
        <authorList>
            <person name="Zou Y."/>
            <person name="Xue W."/>
            <person name="Luo G."/>
        </authorList>
    </citation>
    <scope>NUCLEOTIDE SEQUENCE [LARGE SCALE GENOMIC DNA]</scope>
    <source>
        <strain evidence="2 3">OM05-15BH</strain>
    </source>
</reference>
<evidence type="ECO:0000313" key="3">
    <source>
        <dbReference type="Proteomes" id="UP000260983"/>
    </source>
</evidence>
<organism evidence="2 3">
    <name type="scientific">Bacteroides oleiciplenus</name>
    <dbReference type="NCBI Taxonomy" id="626931"/>
    <lineage>
        <taxon>Bacteria</taxon>
        <taxon>Pseudomonadati</taxon>
        <taxon>Bacteroidota</taxon>
        <taxon>Bacteroidia</taxon>
        <taxon>Bacteroidales</taxon>
        <taxon>Bacteroidaceae</taxon>
        <taxon>Bacteroides</taxon>
    </lineage>
</organism>
<keyword evidence="1" id="KW-0732">Signal</keyword>
<protein>
    <recommendedName>
        <fullName evidence="4">DUF4374 domain-containing protein</fullName>
    </recommendedName>
</protein>
<evidence type="ECO:0008006" key="4">
    <source>
        <dbReference type="Google" id="ProtNLM"/>
    </source>
</evidence>
<dbReference type="AlphaFoldDB" id="A0A3E5B576"/>
<dbReference type="RefSeq" id="WP_117725115.1">
    <property type="nucleotide sequence ID" value="NZ_QSUL01000013.1"/>
</dbReference>
<feature type="chain" id="PRO_5017747741" description="DUF4374 domain-containing protein" evidence="1">
    <location>
        <begin position="25"/>
        <end position="422"/>
    </location>
</feature>
<dbReference type="EMBL" id="QSUL01000013">
    <property type="protein sequence ID" value="RGN32716.1"/>
    <property type="molecule type" value="Genomic_DNA"/>
</dbReference>
<feature type="signal peptide" evidence="1">
    <location>
        <begin position="1"/>
        <end position="24"/>
    </location>
</feature>
<gene>
    <name evidence="2" type="ORF">DXB65_18325</name>
</gene>
<sequence length="422" mass="46801">MKRLKFLFSMVMVAILAISFNACSDDDPTPTPEPTPGTEDYHFDIWIALDKHGGMGRDVKTLVRSVESLDATQPQIDFVGEGTEVNSKLTLENIIKGAYYYQVPVAGDRFGKYTLSDNKINTVQEQKFGTNTYLPRKYTHTWLPDNNLMIMAANGDADKIIWTKLNASDMTILKEGTLNIQVPEGSAVFTTSGILTYREKDNKLIYFYYGKSKKGLNSTESKVYTAVIDPSTMNVESNIQTSLVDEMVGSAYGELLQKCTFFDESGNLYLACLSNDADGVERSHLLRIKAGEKDFDPSYDGFTNDGKLVSIEYLGNNKALAYAREDQLGTGIDSYSHYYAIIDLSSKSSSRIKCDGKDLPYSGGRFSQRTAIAGGKAYIGVNPEGSNPCIYIYDIATGAVEKGVEIAEGYYFEQIRVLENEK</sequence>
<evidence type="ECO:0000313" key="2">
    <source>
        <dbReference type="EMBL" id="RGN32716.1"/>
    </source>
</evidence>
<comment type="caution">
    <text evidence="2">The sequence shown here is derived from an EMBL/GenBank/DDBJ whole genome shotgun (WGS) entry which is preliminary data.</text>
</comment>
<evidence type="ECO:0000256" key="1">
    <source>
        <dbReference type="SAM" id="SignalP"/>
    </source>
</evidence>
<proteinExistence type="predicted"/>